<proteinExistence type="predicted"/>
<organism evidence="1 2">
    <name type="scientific">Anaerosporobacter mobilis DSM 15930</name>
    <dbReference type="NCBI Taxonomy" id="1120996"/>
    <lineage>
        <taxon>Bacteria</taxon>
        <taxon>Bacillati</taxon>
        <taxon>Bacillota</taxon>
        <taxon>Clostridia</taxon>
        <taxon>Lachnospirales</taxon>
        <taxon>Lachnospiraceae</taxon>
        <taxon>Anaerosporobacter</taxon>
    </lineage>
</organism>
<evidence type="ECO:0000313" key="1">
    <source>
        <dbReference type="EMBL" id="SHM95004.1"/>
    </source>
</evidence>
<name>A0A1M7MVF5_9FIRM</name>
<protein>
    <submittedName>
        <fullName evidence="1">Uncharacterized protein</fullName>
    </submittedName>
</protein>
<evidence type="ECO:0000313" key="2">
    <source>
        <dbReference type="Proteomes" id="UP000184038"/>
    </source>
</evidence>
<reference evidence="1 2" key="1">
    <citation type="submission" date="2016-11" db="EMBL/GenBank/DDBJ databases">
        <authorList>
            <person name="Jaros S."/>
            <person name="Januszkiewicz K."/>
            <person name="Wedrychowicz H."/>
        </authorList>
    </citation>
    <scope>NUCLEOTIDE SEQUENCE [LARGE SCALE GENOMIC DNA]</scope>
    <source>
        <strain evidence="1 2">DSM 15930</strain>
    </source>
</reference>
<accession>A0A1M7MVF5</accession>
<dbReference type="AlphaFoldDB" id="A0A1M7MVF5"/>
<dbReference type="RefSeq" id="WP_073290742.1">
    <property type="nucleotide sequence ID" value="NZ_FRCP01000023.1"/>
</dbReference>
<dbReference type="STRING" id="1120996.SAMN02746066_04041"/>
<sequence length="96" mass="11181">MWYLYNENYVITSKSETEPEESNKVYYDEELDLDMYKVTVGSIQDVDGRPTITYIAKKLKSNYELAQQIKEQNSLLVSQQEQLASIQDAIDFILMA</sequence>
<gene>
    <name evidence="1" type="ORF">SAMN02746066_04041</name>
</gene>
<dbReference type="Proteomes" id="UP000184038">
    <property type="component" value="Unassembled WGS sequence"/>
</dbReference>
<dbReference type="EMBL" id="FRCP01000023">
    <property type="protein sequence ID" value="SHM95004.1"/>
    <property type="molecule type" value="Genomic_DNA"/>
</dbReference>
<keyword evidence="2" id="KW-1185">Reference proteome</keyword>